<evidence type="ECO:0000256" key="1">
    <source>
        <dbReference type="ARBA" id="ARBA00022723"/>
    </source>
</evidence>
<dbReference type="EMBL" id="PYDT01000002">
    <property type="protein sequence ID" value="THU70571.1"/>
    <property type="molecule type" value="Genomic_DNA"/>
</dbReference>
<comment type="caution">
    <text evidence="3">The sequence shown here is derived from an EMBL/GenBank/DDBJ whole genome shotgun (WGS) entry which is preliminary data.</text>
</comment>
<dbReference type="CDD" id="cd00371">
    <property type="entry name" value="HMA"/>
    <property type="match status" value="1"/>
</dbReference>
<keyword evidence="4" id="KW-1185">Reference proteome</keyword>
<sequence>MVDASKFSAGSSKLLGSCGGCSSGRTGRSGWKIIMDCFSLAVSPNSCVCVKTQEEEDGLERKSLIKSHVEQVLKIKDVLDGAKTLAFHLEPKTVVLKVSMHCNGCARKIEKHISKMEGVSSFKVDLENKKVVVVGDITPFEVLESVSKVKFAELWLA</sequence>
<dbReference type="InterPro" id="IPR006121">
    <property type="entry name" value="HMA_dom"/>
</dbReference>
<proteinExistence type="predicted"/>
<dbReference type="GO" id="GO:0046872">
    <property type="term" value="F:metal ion binding"/>
    <property type="evidence" value="ECO:0007669"/>
    <property type="project" value="UniProtKB-KW"/>
</dbReference>
<dbReference type="InterPro" id="IPR036163">
    <property type="entry name" value="HMA_dom_sf"/>
</dbReference>
<name>A0A4S8K6M9_MUSBA</name>
<dbReference type="PANTHER" id="PTHR46119">
    <property type="entry name" value="OS08G0405700 PROTEIN"/>
    <property type="match status" value="1"/>
</dbReference>
<evidence type="ECO:0000259" key="2">
    <source>
        <dbReference type="PROSITE" id="PS50846"/>
    </source>
</evidence>
<dbReference type="Proteomes" id="UP000317650">
    <property type="component" value="Chromosome 8"/>
</dbReference>
<feature type="domain" description="HMA" evidence="2">
    <location>
        <begin position="91"/>
        <end position="157"/>
    </location>
</feature>
<dbReference type="SUPFAM" id="SSF55008">
    <property type="entry name" value="HMA, heavy metal-associated domain"/>
    <property type="match status" value="1"/>
</dbReference>
<dbReference type="InterPro" id="IPR044526">
    <property type="entry name" value="NAKR1-3"/>
</dbReference>
<accession>A0A4S8K6M9</accession>
<evidence type="ECO:0000313" key="4">
    <source>
        <dbReference type="Proteomes" id="UP000317650"/>
    </source>
</evidence>
<dbReference type="Pfam" id="PF00403">
    <property type="entry name" value="HMA"/>
    <property type="match status" value="1"/>
</dbReference>
<dbReference type="AlphaFoldDB" id="A0A4S8K6M9"/>
<organism evidence="3 4">
    <name type="scientific">Musa balbisiana</name>
    <name type="common">Banana</name>
    <dbReference type="NCBI Taxonomy" id="52838"/>
    <lineage>
        <taxon>Eukaryota</taxon>
        <taxon>Viridiplantae</taxon>
        <taxon>Streptophyta</taxon>
        <taxon>Embryophyta</taxon>
        <taxon>Tracheophyta</taxon>
        <taxon>Spermatophyta</taxon>
        <taxon>Magnoliopsida</taxon>
        <taxon>Liliopsida</taxon>
        <taxon>Zingiberales</taxon>
        <taxon>Musaceae</taxon>
        <taxon>Musa</taxon>
    </lineage>
</organism>
<dbReference type="FunFam" id="3.30.70.100:FF:000008">
    <property type="entry name" value="Copper transport protein ATOX1"/>
    <property type="match status" value="1"/>
</dbReference>
<dbReference type="PANTHER" id="PTHR46119:SF11">
    <property type="entry name" value="HEAVY METAL TRANSPORT_DETOXIFICATION SUPERFAMILY PROTEIN"/>
    <property type="match status" value="1"/>
</dbReference>
<dbReference type="STRING" id="52838.A0A4S8K6M9"/>
<keyword evidence="1" id="KW-0479">Metal-binding</keyword>
<reference evidence="3 4" key="1">
    <citation type="journal article" date="2019" name="Nat. Plants">
        <title>Genome sequencing of Musa balbisiana reveals subgenome evolution and function divergence in polyploid bananas.</title>
        <authorList>
            <person name="Yao X."/>
        </authorList>
    </citation>
    <scope>NUCLEOTIDE SEQUENCE [LARGE SCALE GENOMIC DNA]</scope>
    <source>
        <strain evidence="4">cv. DH-PKW</strain>
        <tissue evidence="3">Leaves</tissue>
    </source>
</reference>
<dbReference type="PROSITE" id="PS50846">
    <property type="entry name" value="HMA_2"/>
    <property type="match status" value="1"/>
</dbReference>
<protein>
    <recommendedName>
        <fullName evidence="2">HMA domain-containing protein</fullName>
    </recommendedName>
</protein>
<evidence type="ECO:0000313" key="3">
    <source>
        <dbReference type="EMBL" id="THU70571.1"/>
    </source>
</evidence>
<gene>
    <name evidence="3" type="ORF">C4D60_Mb08t26390</name>
</gene>
<dbReference type="Gene3D" id="3.30.70.100">
    <property type="match status" value="1"/>
</dbReference>